<evidence type="ECO:0000256" key="1">
    <source>
        <dbReference type="SAM" id="MobiDB-lite"/>
    </source>
</evidence>
<feature type="region of interest" description="Disordered" evidence="1">
    <location>
        <begin position="1"/>
        <end position="26"/>
    </location>
</feature>
<feature type="compositionally biased region" description="Basic and acidic residues" evidence="1">
    <location>
        <begin position="81"/>
        <end position="94"/>
    </location>
</feature>
<sequence length="94" mass="10502">MAAGLALSAPGLAEEQNASPPQKELTREDIIRAMNNGQSQRPKADWTWEEITKAAGKGQTEADIKELEKSDPSSDNYVPVWERRKPVTPPWEKE</sequence>
<dbReference type="Proteomes" id="UP001595528">
    <property type="component" value="Unassembled WGS sequence"/>
</dbReference>
<keyword evidence="3" id="KW-1185">Reference proteome</keyword>
<gene>
    <name evidence="2" type="ORF">ACFOGJ_24180</name>
</gene>
<name>A0ABV7L6Y9_9PROT</name>
<feature type="region of interest" description="Disordered" evidence="1">
    <location>
        <begin position="54"/>
        <end position="94"/>
    </location>
</feature>
<evidence type="ECO:0000313" key="3">
    <source>
        <dbReference type="Proteomes" id="UP001595528"/>
    </source>
</evidence>
<dbReference type="RefSeq" id="WP_379905479.1">
    <property type="nucleotide sequence ID" value="NZ_JBHRTR010000044.1"/>
</dbReference>
<organism evidence="2 3">
    <name type="scientific">Marinibaculum pumilum</name>
    <dbReference type="NCBI Taxonomy" id="1766165"/>
    <lineage>
        <taxon>Bacteria</taxon>
        <taxon>Pseudomonadati</taxon>
        <taxon>Pseudomonadota</taxon>
        <taxon>Alphaproteobacteria</taxon>
        <taxon>Rhodospirillales</taxon>
        <taxon>Rhodospirillaceae</taxon>
        <taxon>Marinibaculum</taxon>
    </lineage>
</organism>
<feature type="compositionally biased region" description="Basic and acidic residues" evidence="1">
    <location>
        <begin position="60"/>
        <end position="72"/>
    </location>
</feature>
<evidence type="ECO:0008006" key="4">
    <source>
        <dbReference type="Google" id="ProtNLM"/>
    </source>
</evidence>
<protein>
    <recommendedName>
        <fullName evidence="4">DUF4148 domain-containing protein</fullName>
    </recommendedName>
</protein>
<accession>A0ABV7L6Y9</accession>
<feature type="compositionally biased region" description="Low complexity" evidence="1">
    <location>
        <begin position="1"/>
        <end position="13"/>
    </location>
</feature>
<comment type="caution">
    <text evidence="2">The sequence shown here is derived from an EMBL/GenBank/DDBJ whole genome shotgun (WGS) entry which is preliminary data.</text>
</comment>
<proteinExistence type="predicted"/>
<dbReference type="EMBL" id="JBHRTR010000044">
    <property type="protein sequence ID" value="MFC3230369.1"/>
    <property type="molecule type" value="Genomic_DNA"/>
</dbReference>
<reference evidence="3" key="1">
    <citation type="journal article" date="2019" name="Int. J. Syst. Evol. Microbiol.">
        <title>The Global Catalogue of Microorganisms (GCM) 10K type strain sequencing project: providing services to taxonomists for standard genome sequencing and annotation.</title>
        <authorList>
            <consortium name="The Broad Institute Genomics Platform"/>
            <consortium name="The Broad Institute Genome Sequencing Center for Infectious Disease"/>
            <person name="Wu L."/>
            <person name="Ma J."/>
        </authorList>
    </citation>
    <scope>NUCLEOTIDE SEQUENCE [LARGE SCALE GENOMIC DNA]</scope>
    <source>
        <strain evidence="3">KCTC 42964</strain>
    </source>
</reference>
<evidence type="ECO:0000313" key="2">
    <source>
        <dbReference type="EMBL" id="MFC3230369.1"/>
    </source>
</evidence>